<dbReference type="Pfam" id="PF17293">
    <property type="entry name" value="Arm-DNA-bind_5"/>
    <property type="match status" value="1"/>
</dbReference>
<evidence type="ECO:0000313" key="9">
    <source>
        <dbReference type="Proteomes" id="UP000294155"/>
    </source>
</evidence>
<dbReference type="EMBL" id="SEWE01000003">
    <property type="protein sequence ID" value="RYU83825.1"/>
    <property type="molecule type" value="Genomic_DNA"/>
</dbReference>
<keyword evidence="2" id="KW-0229">DNA integration</keyword>
<feature type="domain" description="Tyr recombinase" evidence="6">
    <location>
        <begin position="300"/>
        <end position="484"/>
    </location>
</feature>
<accession>A0A4Q5LFK0</accession>
<dbReference type="CDD" id="cd01185">
    <property type="entry name" value="INTN1_C_like"/>
    <property type="match status" value="1"/>
</dbReference>
<feature type="domain" description="Core-binding (CB)" evidence="7">
    <location>
        <begin position="193"/>
        <end position="279"/>
    </location>
</feature>
<dbReference type="InterPro" id="IPR050090">
    <property type="entry name" value="Tyrosine_recombinase_XerCD"/>
</dbReference>
<evidence type="ECO:0000259" key="7">
    <source>
        <dbReference type="PROSITE" id="PS51900"/>
    </source>
</evidence>
<dbReference type="Proteomes" id="UP000294155">
    <property type="component" value="Unassembled WGS sequence"/>
</dbReference>
<evidence type="ECO:0000256" key="2">
    <source>
        <dbReference type="ARBA" id="ARBA00022908"/>
    </source>
</evidence>
<dbReference type="PROSITE" id="PS51898">
    <property type="entry name" value="TYR_RECOMBINASE"/>
    <property type="match status" value="1"/>
</dbReference>
<comment type="caution">
    <text evidence="8">The sequence shown here is derived from an EMBL/GenBank/DDBJ whole genome shotgun (WGS) entry which is preliminary data.</text>
</comment>
<dbReference type="OrthoDB" id="1493636at2"/>
<dbReference type="SUPFAM" id="SSF56349">
    <property type="entry name" value="DNA breaking-rejoining enzymes"/>
    <property type="match status" value="1"/>
</dbReference>
<reference evidence="8 9" key="1">
    <citation type="submission" date="2019-02" db="EMBL/GenBank/DDBJ databases">
        <title>Bacterial novel species isolated from soil.</title>
        <authorList>
            <person name="Jung H.-Y."/>
        </authorList>
    </citation>
    <scope>NUCLEOTIDE SEQUENCE [LARGE SCALE GENOMIC DNA]</scope>
    <source>
        <strain evidence="8 9">1-3-3-3</strain>
    </source>
</reference>
<dbReference type="InterPro" id="IPR002104">
    <property type="entry name" value="Integrase_catalytic"/>
</dbReference>
<dbReference type="GO" id="GO:0003677">
    <property type="term" value="F:DNA binding"/>
    <property type="evidence" value="ECO:0007669"/>
    <property type="project" value="UniProtKB-UniRule"/>
</dbReference>
<evidence type="ECO:0000256" key="3">
    <source>
        <dbReference type="ARBA" id="ARBA00023125"/>
    </source>
</evidence>
<dbReference type="InterPro" id="IPR025269">
    <property type="entry name" value="SAM-like_dom"/>
</dbReference>
<gene>
    <name evidence="8" type="ORF">EWM57_02470</name>
</gene>
<evidence type="ECO:0000256" key="1">
    <source>
        <dbReference type="ARBA" id="ARBA00008857"/>
    </source>
</evidence>
<evidence type="ECO:0000256" key="5">
    <source>
        <dbReference type="PROSITE-ProRule" id="PRU01248"/>
    </source>
</evidence>
<dbReference type="Pfam" id="PF00589">
    <property type="entry name" value="Phage_integrase"/>
    <property type="match status" value="1"/>
</dbReference>
<proteinExistence type="inferred from homology"/>
<dbReference type="InterPro" id="IPR013762">
    <property type="entry name" value="Integrase-like_cat_sf"/>
</dbReference>
<dbReference type="InterPro" id="IPR035386">
    <property type="entry name" value="Arm-DNA-bind_5"/>
</dbReference>
<dbReference type="Pfam" id="PF13102">
    <property type="entry name" value="Phage_int_SAM_5"/>
    <property type="match status" value="1"/>
</dbReference>
<dbReference type="PROSITE" id="PS51900">
    <property type="entry name" value="CB"/>
    <property type="match status" value="1"/>
</dbReference>
<organism evidence="8 9">
    <name type="scientific">Hymenobacter persicinus</name>
    <dbReference type="NCBI Taxonomy" id="2025506"/>
    <lineage>
        <taxon>Bacteria</taxon>
        <taxon>Pseudomonadati</taxon>
        <taxon>Bacteroidota</taxon>
        <taxon>Cytophagia</taxon>
        <taxon>Cytophagales</taxon>
        <taxon>Hymenobacteraceae</taxon>
        <taxon>Hymenobacter</taxon>
    </lineage>
</organism>
<dbReference type="InterPro" id="IPR044068">
    <property type="entry name" value="CB"/>
</dbReference>
<evidence type="ECO:0000259" key="6">
    <source>
        <dbReference type="PROSITE" id="PS51898"/>
    </source>
</evidence>
<keyword evidence="9" id="KW-1185">Reference proteome</keyword>
<dbReference type="InterPro" id="IPR011010">
    <property type="entry name" value="DNA_brk_join_enz"/>
</dbReference>
<dbReference type="GO" id="GO:0006310">
    <property type="term" value="P:DNA recombination"/>
    <property type="evidence" value="ECO:0007669"/>
    <property type="project" value="UniProtKB-KW"/>
</dbReference>
<dbReference type="PANTHER" id="PTHR30349:SF64">
    <property type="entry name" value="PROPHAGE INTEGRASE INTD-RELATED"/>
    <property type="match status" value="1"/>
</dbReference>
<keyword evidence="4" id="KW-0233">DNA recombination</keyword>
<dbReference type="Gene3D" id="1.10.443.10">
    <property type="entry name" value="Intergrase catalytic core"/>
    <property type="match status" value="1"/>
</dbReference>
<name>A0A4Q5LFK0_9BACT</name>
<keyword evidence="3 5" id="KW-0238">DNA-binding</keyword>
<comment type="similarity">
    <text evidence="1">Belongs to the 'phage' integrase family.</text>
</comment>
<evidence type="ECO:0000256" key="4">
    <source>
        <dbReference type="ARBA" id="ARBA00023172"/>
    </source>
</evidence>
<dbReference type="AlphaFoldDB" id="A0A4Q5LFK0"/>
<dbReference type="InterPro" id="IPR010998">
    <property type="entry name" value="Integrase_recombinase_N"/>
</dbReference>
<sequence>MTQGGLLVIPLGSHYINYTLSKIPLTKTLKTLLKIRPALFYLLFYEFTIPLTAPVISLPTFDMAPVIQLARAILLLMASTKLIIRSDRKSFGKTTIYVQYTHKSVKKKFSTKYSVEPNRWDAAGQHIMGSTTEVKALNLSLQESKSRIDGIVRQAILNGEEPTFALVEERLKQLLFPTPSKTAEQKPAKAGQTNFLELFAAYIEATSAVKAHGTVKHYKSTLNHLKAFAAKRGGKMTLERLDMSFYNDLVTFLTQELEMTNGTVNNQLKRVKAVMSYAVDQSLTDNLTFRKFKLMKHTEADKVYLTQDELQILVDTDLTAEPRLDKVRDLFVLACTTGLRYSDFSTIHPDNIENDQLVFRAVKTRKQQHVDLNQYSRDILAKYPISLPKLSQQKFNDYVKELGQYCGIDKPTLVVRYRGSKRIEERVPKYSLLSSHIGRHTFATQSLERGMSIEVLQKNTGHKDLKSLMPYAKVADKRKKSEMKKAWG</sequence>
<dbReference type="Gene3D" id="1.10.150.130">
    <property type="match status" value="1"/>
</dbReference>
<protein>
    <submittedName>
        <fullName evidence="8">Site-specific integrase</fullName>
    </submittedName>
</protein>
<evidence type="ECO:0000313" key="8">
    <source>
        <dbReference type="EMBL" id="RYU83825.1"/>
    </source>
</evidence>
<dbReference type="PANTHER" id="PTHR30349">
    <property type="entry name" value="PHAGE INTEGRASE-RELATED"/>
    <property type="match status" value="1"/>
</dbReference>
<dbReference type="GO" id="GO:0015074">
    <property type="term" value="P:DNA integration"/>
    <property type="evidence" value="ECO:0007669"/>
    <property type="project" value="UniProtKB-KW"/>
</dbReference>